<name>X1Q2Q2_9ZZZZ</name>
<reference evidence="2" key="1">
    <citation type="journal article" date="2014" name="Front. Microbiol.">
        <title>High frequency of phylogenetically diverse reductive dehalogenase-homologous genes in deep subseafloor sedimentary metagenomes.</title>
        <authorList>
            <person name="Kawai M."/>
            <person name="Futagami T."/>
            <person name="Toyoda A."/>
            <person name="Takaki Y."/>
            <person name="Nishi S."/>
            <person name="Hori S."/>
            <person name="Arai W."/>
            <person name="Tsubouchi T."/>
            <person name="Morono Y."/>
            <person name="Uchiyama I."/>
            <person name="Ito T."/>
            <person name="Fujiyama A."/>
            <person name="Inagaki F."/>
            <person name="Takami H."/>
        </authorList>
    </citation>
    <scope>NUCLEOTIDE SEQUENCE</scope>
    <source>
        <strain evidence="2">Expedition CK06-06</strain>
    </source>
</reference>
<organism evidence="2">
    <name type="scientific">marine sediment metagenome</name>
    <dbReference type="NCBI Taxonomy" id="412755"/>
    <lineage>
        <taxon>unclassified sequences</taxon>
        <taxon>metagenomes</taxon>
        <taxon>ecological metagenomes</taxon>
    </lineage>
</organism>
<proteinExistence type="predicted"/>
<evidence type="ECO:0000256" key="1">
    <source>
        <dbReference type="SAM" id="MobiDB-lite"/>
    </source>
</evidence>
<dbReference type="EMBL" id="BARV01034633">
    <property type="protein sequence ID" value="GAI49026.1"/>
    <property type="molecule type" value="Genomic_DNA"/>
</dbReference>
<protein>
    <submittedName>
        <fullName evidence="2">Uncharacterized protein</fullName>
    </submittedName>
</protein>
<feature type="non-terminal residue" evidence="2">
    <location>
        <position position="150"/>
    </location>
</feature>
<comment type="caution">
    <text evidence="2">The sequence shown here is derived from an EMBL/GenBank/DDBJ whole genome shotgun (WGS) entry which is preliminary data.</text>
</comment>
<gene>
    <name evidence="2" type="ORF">S06H3_54191</name>
</gene>
<sequence length="150" mass="16323">MPPSPIKPLREILRQGRQQVEKAGDDIHSLASELRSAASLGAPETAEKPSPPRNPTPTITEPETPKQEAVATACVPCAVGHFSTSAGLLKEAVRFKGEGITSNEILDRIAMAIEEQNTLERVDLSPEQIQSAPPWERELAEEALLQSRRL</sequence>
<evidence type="ECO:0000313" key="2">
    <source>
        <dbReference type="EMBL" id="GAI49026.1"/>
    </source>
</evidence>
<accession>X1Q2Q2</accession>
<dbReference type="AlphaFoldDB" id="X1Q2Q2"/>
<feature type="region of interest" description="Disordered" evidence="1">
    <location>
        <begin position="34"/>
        <end position="67"/>
    </location>
</feature>